<dbReference type="Proteomes" id="UP000032247">
    <property type="component" value="Unassembled WGS sequence"/>
</dbReference>
<reference evidence="4" key="4">
    <citation type="submission" date="2023-03" db="EMBL/GenBank/DDBJ databases">
        <title>Complete genome sequences of 52 Bacillus and Priestia strains isolated from West-African fermentations and 26 reference strains from the DSMZ collection.</title>
        <authorList>
            <person name="Wiedenbein E.S."/>
            <person name="Canoy T.S."/>
            <person name="Hui Y."/>
            <person name="Parkouda C."/>
            <person name="Dawende C."/>
            <person name="Ametefe E."/>
            <person name="Jespersen L."/>
            <person name="Nielsen D.S."/>
        </authorList>
    </citation>
    <scope>NUCLEOTIDE SEQUENCE</scope>
    <source>
        <strain evidence="4">PRO56</strain>
    </source>
</reference>
<dbReference type="Pfam" id="PF14003">
    <property type="entry name" value="YlbE"/>
    <property type="match status" value="1"/>
</dbReference>
<reference evidence="3" key="3">
    <citation type="submission" date="2021-03" db="EMBL/GenBank/DDBJ databases">
        <title>Isolation of Bacillus subtilis from fermented food sample.</title>
        <authorList>
            <person name="Lakshmanan V."/>
            <person name="Athira K."/>
            <person name="Rajagopal K."/>
        </authorList>
    </citation>
    <scope>NUCLEOTIDE SEQUENCE</scope>
    <source>
        <strain evidence="3">S1</strain>
    </source>
</reference>
<reference evidence="2 7" key="2">
    <citation type="submission" date="2015-09" db="EMBL/GenBank/DDBJ databases">
        <title>Spore heat resistance.</title>
        <authorList>
            <person name="Boekhorst J."/>
            <person name="Berendsen E.M."/>
            <person name="Wells-Bennik M.H."/>
            <person name="Kuipers O.P."/>
        </authorList>
    </citation>
    <scope>NUCLEOTIDE SEQUENCE [LARGE SCALE GENOMIC DNA]</scope>
    <source>
        <strain evidence="2 7">B4122</strain>
    </source>
</reference>
<evidence type="ECO:0000313" key="2">
    <source>
        <dbReference type="EMBL" id="KZD90089.1"/>
    </source>
</evidence>
<dbReference type="EMBL" id="CP125292">
    <property type="protein sequence ID" value="WHM21160.1"/>
    <property type="molecule type" value="Genomic_DNA"/>
</dbReference>
<evidence type="ECO:0000313" key="6">
    <source>
        <dbReference type="Proteomes" id="UP000032247"/>
    </source>
</evidence>
<evidence type="ECO:0000313" key="5">
    <source>
        <dbReference type="EMBL" id="WHM21160.1"/>
    </source>
</evidence>
<reference evidence="5" key="5">
    <citation type="submission" date="2023-05" db="EMBL/GenBank/DDBJ databases">
        <title>Complete genome sequence of Bacillus subtilis SRCM117797 isolated from Soybean paste.</title>
        <authorList>
            <person name="Abraha H.B."/>
            <person name="Kim K.-P."/>
            <person name="Ryu M.-S."/>
            <person name="Jeong D.-Y."/>
        </authorList>
    </citation>
    <scope>NUCLEOTIDE SEQUENCE</scope>
    <source>
        <strain evidence="5">SRCM117797</strain>
    </source>
</reference>
<proteinExistence type="predicted"/>
<evidence type="ECO:0000313" key="7">
    <source>
        <dbReference type="Proteomes" id="UP000076442"/>
    </source>
</evidence>
<sequence>MRKEVQEYILANEERKRFIREQPIWYRRLSRKPDDLSSFQLEMMNFYEKTIPHRVNQFTNGIQMAQMMMQMFQAMRTKD</sequence>
<evidence type="ECO:0000313" key="1">
    <source>
        <dbReference type="EMBL" id="KIU12505.1"/>
    </source>
</evidence>
<dbReference type="Proteomes" id="UP001229422">
    <property type="component" value="Chromosome"/>
</dbReference>
<dbReference type="EMBL" id="CP120576">
    <property type="protein sequence ID" value="WEY83868.1"/>
    <property type="molecule type" value="Genomic_DNA"/>
</dbReference>
<dbReference type="EMBL" id="LJZV01000018">
    <property type="protein sequence ID" value="KZD90089.1"/>
    <property type="molecule type" value="Genomic_DNA"/>
</dbReference>
<reference evidence="1 6" key="1">
    <citation type="submission" date="2014-12" db="EMBL/GenBank/DDBJ databases">
        <title>Comparative genome analysis of Bacillus coagulans HM-08, Clostridium butyricum HM-68, Bacillus subtilis HM-66 and Bacillus licheniformis BL-09.</title>
        <authorList>
            <person name="Zhang H."/>
        </authorList>
    </citation>
    <scope>NUCLEOTIDE SEQUENCE [LARGE SCALE GENOMIC DNA]</scope>
    <source>
        <strain evidence="1 6">HM-66</strain>
    </source>
</reference>
<evidence type="ECO:0000313" key="3">
    <source>
        <dbReference type="EMBL" id="MBO3796026.1"/>
    </source>
</evidence>
<organism evidence="1 6">
    <name type="scientific">Bacillus subtilis</name>
    <dbReference type="NCBI Taxonomy" id="1423"/>
    <lineage>
        <taxon>Bacteria</taxon>
        <taxon>Bacillati</taxon>
        <taxon>Bacillota</taxon>
        <taxon>Bacilli</taxon>
        <taxon>Bacillales</taxon>
        <taxon>Bacillaceae</taxon>
        <taxon>Bacillus</taxon>
    </lineage>
</organism>
<dbReference type="OMA" id="MASLMWQ"/>
<dbReference type="STRING" id="483913.AN935_07825"/>
<dbReference type="AlphaFoldDB" id="A0A063XFB3"/>
<dbReference type="Proteomes" id="UP000076442">
    <property type="component" value="Unassembled WGS sequence"/>
</dbReference>
<dbReference type="PATRIC" id="fig|1423.134.peg.3054"/>
<accession>A0A063XFB3</accession>
<dbReference type="RefSeq" id="WP_003232231.1">
    <property type="nucleotide sequence ID" value="NZ_AP024621.1"/>
</dbReference>
<dbReference type="Proteomes" id="UP000665181">
    <property type="component" value="Unassembled WGS sequence"/>
</dbReference>
<dbReference type="Proteomes" id="UP001214898">
    <property type="component" value="Chromosome"/>
</dbReference>
<dbReference type="InterPro" id="IPR025613">
    <property type="entry name" value="YlbE"/>
</dbReference>
<name>A0A063XFB3_BACIU</name>
<gene>
    <name evidence="4" type="primary">ylbE</name>
    <name evidence="2" type="ORF">B4122_3457</name>
    <name evidence="3" type="ORF">J5227_17350</name>
    <name evidence="4" type="ORF">P5633_16140</name>
    <name evidence="5" type="ORF">QL281_20675</name>
    <name evidence="1" type="ORF">SC09_Contig19orf01004</name>
</gene>
<evidence type="ECO:0000313" key="4">
    <source>
        <dbReference type="EMBL" id="WEY83868.1"/>
    </source>
</evidence>
<dbReference type="EMBL" id="JXBC01000002">
    <property type="protein sequence ID" value="KIU12505.1"/>
    <property type="molecule type" value="Genomic_DNA"/>
</dbReference>
<dbReference type="EMBL" id="JAGFPW010000019">
    <property type="protein sequence ID" value="MBO3796026.1"/>
    <property type="molecule type" value="Genomic_DNA"/>
</dbReference>
<protein>
    <submittedName>
        <fullName evidence="3">YlbE-like family protein</fullName>
    </submittedName>
</protein>
<dbReference type="SMR" id="A0A063XFB3"/>